<reference evidence="1" key="1">
    <citation type="submission" date="2015-11" db="EMBL/GenBank/DDBJ databases">
        <title>De novo transcriptome assembly of four potential Pierce s Disease insect vectors from Arizona vineyards.</title>
        <authorList>
            <person name="Tassone E.E."/>
        </authorList>
    </citation>
    <scope>NUCLEOTIDE SEQUENCE</scope>
</reference>
<sequence length="151" mass="16691">RFVVAWASLMSVKKVEVTGKTPALRVTGEYLSEGLIVNFPLHSAGSFTINMTEVTSSWVVYLREIQRNQSTYLQIDGFDINMMPISISFQPASQLDGDNRLGDAVNLILNENSHEVYSIIKGRLAGVFSGVLTELANQVLSQVPVQEYLVP</sequence>
<dbReference type="PANTHER" id="PTHR11008">
    <property type="entry name" value="PROTEIN TAKEOUT-LIKE PROTEIN"/>
    <property type="match status" value="1"/>
</dbReference>
<dbReference type="PANTHER" id="PTHR11008:SF41">
    <property type="entry name" value="RE70318P"/>
    <property type="match status" value="1"/>
</dbReference>
<organism evidence="1">
    <name type="scientific">Cuerna arida</name>
    <dbReference type="NCBI Taxonomy" id="1464854"/>
    <lineage>
        <taxon>Eukaryota</taxon>
        <taxon>Metazoa</taxon>
        <taxon>Ecdysozoa</taxon>
        <taxon>Arthropoda</taxon>
        <taxon>Hexapoda</taxon>
        <taxon>Insecta</taxon>
        <taxon>Pterygota</taxon>
        <taxon>Neoptera</taxon>
        <taxon>Paraneoptera</taxon>
        <taxon>Hemiptera</taxon>
        <taxon>Auchenorrhyncha</taxon>
        <taxon>Membracoidea</taxon>
        <taxon>Cicadellidae</taxon>
        <taxon>Cicadellinae</taxon>
        <taxon>Proconiini</taxon>
        <taxon>Cuerna</taxon>
    </lineage>
</organism>
<dbReference type="AlphaFoldDB" id="A0A1B6G1F6"/>
<dbReference type="InterPro" id="IPR010562">
    <property type="entry name" value="Haemolymph_juvenile_hormone-bd"/>
</dbReference>
<evidence type="ECO:0000313" key="1">
    <source>
        <dbReference type="EMBL" id="JAS56278.1"/>
    </source>
</evidence>
<name>A0A1B6G1F6_9HEMI</name>
<evidence type="ECO:0008006" key="2">
    <source>
        <dbReference type="Google" id="ProtNLM"/>
    </source>
</evidence>
<dbReference type="Gene3D" id="3.15.10.30">
    <property type="entry name" value="Haemolymph juvenile hormone binding protein"/>
    <property type="match status" value="1"/>
</dbReference>
<dbReference type="InterPro" id="IPR038606">
    <property type="entry name" value="To_sf"/>
</dbReference>
<gene>
    <name evidence="1" type="ORF">g.21950</name>
</gene>
<dbReference type="EMBL" id="GECZ01013491">
    <property type="protein sequence ID" value="JAS56278.1"/>
    <property type="molecule type" value="Transcribed_RNA"/>
</dbReference>
<dbReference type="Pfam" id="PF06585">
    <property type="entry name" value="JHBP"/>
    <property type="match status" value="1"/>
</dbReference>
<protein>
    <recommendedName>
        <fullName evidence="2">Hemolymph juvenile hormone binding protein</fullName>
    </recommendedName>
</protein>
<feature type="non-terminal residue" evidence="1">
    <location>
        <position position="1"/>
    </location>
</feature>
<dbReference type="GO" id="GO:0005615">
    <property type="term" value="C:extracellular space"/>
    <property type="evidence" value="ECO:0007669"/>
    <property type="project" value="TreeGrafter"/>
</dbReference>
<proteinExistence type="predicted"/>
<accession>A0A1B6G1F6</accession>